<dbReference type="AlphaFoldDB" id="A0A9Q8VBD4"/>
<dbReference type="KEGG" id="ptkz:JDV02_006483"/>
<feature type="domain" description="Asteroid" evidence="2">
    <location>
        <begin position="139"/>
        <end position="367"/>
    </location>
</feature>
<comment type="similarity">
    <text evidence="1">Belongs to the asteroid family.</text>
</comment>
<dbReference type="GeneID" id="72068432"/>
<dbReference type="InterPro" id="IPR039436">
    <property type="entry name" value="Asteroid_dom"/>
</dbReference>
<evidence type="ECO:0000259" key="2">
    <source>
        <dbReference type="Pfam" id="PF12813"/>
    </source>
</evidence>
<dbReference type="Gene3D" id="3.40.50.1010">
    <property type="entry name" value="5'-nuclease"/>
    <property type="match status" value="1"/>
</dbReference>
<dbReference type="InterPro" id="IPR026832">
    <property type="entry name" value="Asteroid"/>
</dbReference>
<dbReference type="Proteomes" id="UP000829364">
    <property type="component" value="Chromosome 6"/>
</dbReference>
<evidence type="ECO:0000313" key="4">
    <source>
        <dbReference type="Proteomes" id="UP000829364"/>
    </source>
</evidence>
<organism evidence="3 4">
    <name type="scientific">Purpureocillium takamizusanense</name>
    <dbReference type="NCBI Taxonomy" id="2060973"/>
    <lineage>
        <taxon>Eukaryota</taxon>
        <taxon>Fungi</taxon>
        <taxon>Dikarya</taxon>
        <taxon>Ascomycota</taxon>
        <taxon>Pezizomycotina</taxon>
        <taxon>Sordariomycetes</taxon>
        <taxon>Hypocreomycetidae</taxon>
        <taxon>Hypocreales</taxon>
        <taxon>Ophiocordycipitaceae</taxon>
        <taxon>Purpureocillium</taxon>
    </lineage>
</organism>
<dbReference type="SUPFAM" id="SSF88723">
    <property type="entry name" value="PIN domain-like"/>
    <property type="match status" value="1"/>
</dbReference>
<dbReference type="PANTHER" id="PTHR15665">
    <property type="entry name" value="ASTEROID PROTEIN"/>
    <property type="match status" value="1"/>
</dbReference>
<proteinExistence type="inferred from homology"/>
<dbReference type="Pfam" id="PF12813">
    <property type="entry name" value="XPG_I_2"/>
    <property type="match status" value="1"/>
</dbReference>
<dbReference type="RefSeq" id="XP_047843871.1">
    <property type="nucleotide sequence ID" value="XM_047987881.1"/>
</dbReference>
<evidence type="ECO:0000313" key="3">
    <source>
        <dbReference type="EMBL" id="UNI20390.1"/>
    </source>
</evidence>
<gene>
    <name evidence="3" type="ORF">JDV02_006483</name>
</gene>
<evidence type="ECO:0000256" key="1">
    <source>
        <dbReference type="ARBA" id="ARBA00007398"/>
    </source>
</evidence>
<dbReference type="PANTHER" id="PTHR15665:SF1">
    <property type="entry name" value="PROTEIN ASTEROID HOMOLOG 1"/>
    <property type="match status" value="1"/>
</dbReference>
<dbReference type="OrthoDB" id="5297549at2759"/>
<dbReference type="InterPro" id="IPR029060">
    <property type="entry name" value="PIN-like_dom_sf"/>
</dbReference>
<keyword evidence="4" id="KW-1185">Reference proteome</keyword>
<accession>A0A9Q8VBD4</accession>
<reference evidence="3" key="1">
    <citation type="submission" date="2021-11" db="EMBL/GenBank/DDBJ databases">
        <title>Purpureocillium_takamizusanense_genome.</title>
        <authorList>
            <person name="Nguyen N.-H."/>
        </authorList>
    </citation>
    <scope>NUCLEOTIDE SEQUENCE</scope>
    <source>
        <strain evidence="3">PT3</strain>
    </source>
</reference>
<protein>
    <recommendedName>
        <fullName evidence="2">Asteroid domain-containing protein</fullName>
    </recommendedName>
</protein>
<dbReference type="EMBL" id="CP086359">
    <property type="protein sequence ID" value="UNI20390.1"/>
    <property type="molecule type" value="Genomic_DNA"/>
</dbReference>
<name>A0A9Q8VBD4_9HYPO</name>
<sequence>MGIPHLAATLEPYGVVRPLRDEAVVIDGPALAYHILHECRLNGYLQPSYRLLGETAIAWLDEVSRQRIDVQAIYFDGHLPLAKRRVRMERLLRSTTQIAHLRSSNPQGCPVRQLACGHEFGSADMFAKGAVASRSFADPAFLVPAVIEALKSSVQYRQRVLMVPGEADTFCARHALSNGGVVLTSDSDLLVHEVGDAEVVFFRDIQRQVDSTIMVCSYGPKRICEQLGQSPTDGLVRLAYEQKRLQHASLAQILQACSSPPLHEKEYAEFCEDYRSSDISQIPLPCGHGPLENGSLDPRLAELAIQLQSTSIATSHAHMFLPVLTEDPTRGNAWEHSTSVRQLAYSLLIGPDPTVSVLEFRRIQSATQKGRRVELDGPDLQGYAIELLAPLHKVSAIVPGHNSRFWLLACLVLDVIECQKRDKGSLAWSIFQQPAKSPAANRSRISWDTVHAVAQLQAMCYSLRLLRQALSVCSKVPANIKPLQQYLEQLPELNDFPDVDSFNDGARKLSEYNGLVVSLEQCLGSQKLRQNKTDHGINATASGVGKPANQALPTEPGHSIRRNMFDVLSLE</sequence>